<keyword evidence="2" id="KW-1185">Reference proteome</keyword>
<comment type="caution">
    <text evidence="1">The sequence shown here is derived from an EMBL/GenBank/DDBJ whole genome shotgun (WGS) entry which is preliminary data.</text>
</comment>
<accession>A0A7Z0TAN3</accession>
<gene>
    <name evidence="1" type="ORF">HP397_05155</name>
</gene>
<protein>
    <submittedName>
        <fullName evidence="1">DUF3797 domain-containing protein</fullName>
    </submittedName>
</protein>
<reference evidence="1 2" key="1">
    <citation type="submission" date="2020-05" db="EMBL/GenBank/DDBJ databases">
        <title>Streptobacillus felis strain LHL191014123.</title>
        <authorList>
            <person name="Fawzy A."/>
            <person name="Rau J."/>
            <person name="Risse K."/>
            <person name="Schauerte N."/>
            <person name="Geiger C."/>
            <person name="Blom J."/>
            <person name="Imirzalioglu C."/>
            <person name="Falgenhauer J."/>
            <person name="Bach A."/>
            <person name="Herden C."/>
            <person name="Eisenberg T."/>
        </authorList>
    </citation>
    <scope>NUCLEOTIDE SEQUENCE [LARGE SCALE GENOMIC DNA]</scope>
    <source>
        <strain evidence="1 2">LHL191014123</strain>
    </source>
</reference>
<organism evidence="1 2">
    <name type="scientific">Streptobacillus felis</name>
    <dbReference type="NCBI Taxonomy" id="1384509"/>
    <lineage>
        <taxon>Bacteria</taxon>
        <taxon>Fusobacteriati</taxon>
        <taxon>Fusobacteriota</taxon>
        <taxon>Fusobacteriia</taxon>
        <taxon>Fusobacteriales</taxon>
        <taxon>Leptotrichiaceae</taxon>
        <taxon>Streptobacillus</taxon>
    </lineage>
</organism>
<evidence type="ECO:0000313" key="1">
    <source>
        <dbReference type="EMBL" id="NYV28192.1"/>
    </source>
</evidence>
<dbReference type="Proteomes" id="UP000526184">
    <property type="component" value="Unassembled WGS sequence"/>
</dbReference>
<evidence type="ECO:0000313" key="2">
    <source>
        <dbReference type="Proteomes" id="UP000526184"/>
    </source>
</evidence>
<dbReference type="EMBL" id="JABMKT010000024">
    <property type="protein sequence ID" value="NYV28192.1"/>
    <property type="molecule type" value="Genomic_DNA"/>
</dbReference>
<dbReference type="AlphaFoldDB" id="A0A7Z0TAN3"/>
<proteinExistence type="predicted"/>
<sequence>MKEITKLGVDWYFPHPNCSNKRWSNENKMVIRFVPKRTFKKKCQRY</sequence>
<name>A0A7Z0TAN3_9FUSO</name>